<protein>
    <submittedName>
        <fullName evidence="2">Cyclic nucleotide-binding domain-containing 2-like</fullName>
    </submittedName>
</protein>
<dbReference type="InterPro" id="IPR018490">
    <property type="entry name" value="cNMP-bd_dom_sf"/>
</dbReference>
<sequence length="560" mass="65805">MNGSTKRQQDLFNSVFLKHKNRFPKLPHHSKMDSRLEHSSFFQEKFLPEIKTKIKISASLKSEKIFNQDQDSLYWLNSFELFSNETFSENKKFLVHNKNLSKLKALVIKEKDKVKNFGSFETSTIPIEAKMFNFRFKFKKVVKIVLIVLKFLNLYKINRANQQSDYHLDPDFKNGVLFDKKYFKRPEEPPLSEEVKKMLKMDSYQRSNSLIRHIIISLSFSVPEFLDFPLFMQKLIAKYAYYAEYAPNRVIIRQGHMPQNFYFVISGLAMEIRSSFSYTSETPVGVFKRGDSFGDKSIINNTPRSSSVTVSGTRAICLLVIEKDDFFKIQSPVSGEAERTDFLKKCDLFSLVEYNFESLMNDNHNNQAICSIYFKNGQTICENSQTDDWIYVVKTGSCKVLRRIRFDQEAFDKYINSNKHKENVQFIHLHNFKSKITFGDRKRATEDTSKFTSDEVLLKMKQLKEGDIFGLHDVILSEKDDQKIPLILHSDGAECIMISRKYFLKYLQSQALLTLRFNLHPFPSDEYLVGKYFDAVRWKEFLHKSKNETVRLIKEKKNYK</sequence>
<dbReference type="AlphaFoldDB" id="A0A3M7T7D8"/>
<dbReference type="EMBL" id="REGN01000173">
    <property type="protein sequence ID" value="RNA43891.1"/>
    <property type="molecule type" value="Genomic_DNA"/>
</dbReference>
<feature type="domain" description="Cyclic nucleotide-binding" evidence="1">
    <location>
        <begin position="245"/>
        <end position="329"/>
    </location>
</feature>
<evidence type="ECO:0000259" key="1">
    <source>
        <dbReference type="PROSITE" id="PS50042"/>
    </source>
</evidence>
<keyword evidence="3" id="KW-1185">Reference proteome</keyword>
<accession>A0A3M7T7D8</accession>
<dbReference type="SMART" id="SM00100">
    <property type="entry name" value="cNMP"/>
    <property type="match status" value="1"/>
</dbReference>
<dbReference type="STRING" id="10195.A0A3M7T7D8"/>
<dbReference type="SUPFAM" id="SSF51206">
    <property type="entry name" value="cAMP-binding domain-like"/>
    <property type="match status" value="2"/>
</dbReference>
<dbReference type="InterPro" id="IPR000595">
    <property type="entry name" value="cNMP-bd_dom"/>
</dbReference>
<dbReference type="Pfam" id="PF00027">
    <property type="entry name" value="cNMP_binding"/>
    <property type="match status" value="1"/>
</dbReference>
<dbReference type="CDD" id="cd00038">
    <property type="entry name" value="CAP_ED"/>
    <property type="match status" value="1"/>
</dbReference>
<name>A0A3M7T7D8_BRAPC</name>
<dbReference type="Proteomes" id="UP000276133">
    <property type="component" value="Unassembled WGS sequence"/>
</dbReference>
<comment type="caution">
    <text evidence="2">The sequence shown here is derived from an EMBL/GenBank/DDBJ whole genome shotgun (WGS) entry which is preliminary data.</text>
</comment>
<dbReference type="PROSITE" id="PS50042">
    <property type="entry name" value="CNMP_BINDING_3"/>
    <property type="match status" value="1"/>
</dbReference>
<dbReference type="OrthoDB" id="166212at2759"/>
<proteinExistence type="predicted"/>
<dbReference type="PANTHER" id="PTHR23011:SF28">
    <property type="entry name" value="CYCLIC NUCLEOTIDE-BINDING DOMAIN CONTAINING PROTEIN"/>
    <property type="match status" value="1"/>
</dbReference>
<gene>
    <name evidence="2" type="ORF">BpHYR1_026149</name>
</gene>
<evidence type="ECO:0000313" key="3">
    <source>
        <dbReference type="Proteomes" id="UP000276133"/>
    </source>
</evidence>
<reference evidence="2 3" key="1">
    <citation type="journal article" date="2018" name="Sci. Rep.">
        <title>Genomic signatures of local adaptation to the degree of environmental predictability in rotifers.</title>
        <authorList>
            <person name="Franch-Gras L."/>
            <person name="Hahn C."/>
            <person name="Garcia-Roger E.M."/>
            <person name="Carmona M.J."/>
            <person name="Serra M."/>
            <person name="Gomez A."/>
        </authorList>
    </citation>
    <scope>NUCLEOTIDE SEQUENCE [LARGE SCALE GENOMIC DNA]</scope>
    <source>
        <strain evidence="2">HYR1</strain>
    </source>
</reference>
<organism evidence="2 3">
    <name type="scientific">Brachionus plicatilis</name>
    <name type="common">Marine rotifer</name>
    <name type="synonym">Brachionus muelleri</name>
    <dbReference type="NCBI Taxonomy" id="10195"/>
    <lineage>
        <taxon>Eukaryota</taxon>
        <taxon>Metazoa</taxon>
        <taxon>Spiralia</taxon>
        <taxon>Gnathifera</taxon>
        <taxon>Rotifera</taxon>
        <taxon>Eurotatoria</taxon>
        <taxon>Monogononta</taxon>
        <taxon>Pseudotrocha</taxon>
        <taxon>Ploima</taxon>
        <taxon>Brachionidae</taxon>
        <taxon>Brachionus</taxon>
    </lineage>
</organism>
<evidence type="ECO:0000313" key="2">
    <source>
        <dbReference type="EMBL" id="RNA43891.1"/>
    </source>
</evidence>
<dbReference type="InterPro" id="IPR014710">
    <property type="entry name" value="RmlC-like_jellyroll"/>
</dbReference>
<dbReference type="PANTHER" id="PTHR23011">
    <property type="entry name" value="CYCLIC NUCLEOTIDE-BINDING DOMAIN CONTAINING PROTEIN"/>
    <property type="match status" value="1"/>
</dbReference>
<dbReference type="Gene3D" id="2.60.120.10">
    <property type="entry name" value="Jelly Rolls"/>
    <property type="match status" value="2"/>
</dbReference>